<dbReference type="SMART" id="SM00382">
    <property type="entry name" value="AAA"/>
    <property type="match status" value="1"/>
</dbReference>
<dbReference type="InterPro" id="IPR022508">
    <property type="entry name" value="ABC_trspt_anch-rpt_ATP-bd"/>
</dbReference>
<dbReference type="KEGG" id="pry:Prubr_46800"/>
<organism evidence="6 7">
    <name type="scientific">Polymorphospora rubra</name>
    <dbReference type="NCBI Taxonomy" id="338584"/>
    <lineage>
        <taxon>Bacteria</taxon>
        <taxon>Bacillati</taxon>
        <taxon>Actinomycetota</taxon>
        <taxon>Actinomycetes</taxon>
        <taxon>Micromonosporales</taxon>
        <taxon>Micromonosporaceae</taxon>
        <taxon>Polymorphospora</taxon>
    </lineage>
</organism>
<dbReference type="Proteomes" id="UP000680866">
    <property type="component" value="Chromosome"/>
</dbReference>
<evidence type="ECO:0000259" key="5">
    <source>
        <dbReference type="PROSITE" id="PS50893"/>
    </source>
</evidence>
<name>A0A810N648_9ACTN</name>
<dbReference type="NCBIfam" id="TIGR03771">
    <property type="entry name" value="anch_rpt_ABC"/>
    <property type="match status" value="1"/>
</dbReference>
<evidence type="ECO:0000256" key="1">
    <source>
        <dbReference type="ARBA" id="ARBA00005417"/>
    </source>
</evidence>
<dbReference type="EMBL" id="AP023359">
    <property type="protein sequence ID" value="BCJ67659.1"/>
    <property type="molecule type" value="Genomic_DNA"/>
</dbReference>
<proteinExistence type="inferred from homology"/>
<dbReference type="PROSITE" id="PS00211">
    <property type="entry name" value="ABC_TRANSPORTER_1"/>
    <property type="match status" value="1"/>
</dbReference>
<reference evidence="6" key="1">
    <citation type="submission" date="2020-08" db="EMBL/GenBank/DDBJ databases">
        <title>Whole genome shotgun sequence of Polymorphospora rubra NBRC 101157.</title>
        <authorList>
            <person name="Komaki H."/>
            <person name="Tamura T."/>
        </authorList>
    </citation>
    <scope>NUCLEOTIDE SEQUENCE</scope>
    <source>
        <strain evidence="6">NBRC 101157</strain>
    </source>
</reference>
<dbReference type="SUPFAM" id="SSF52540">
    <property type="entry name" value="P-loop containing nucleoside triphosphate hydrolases"/>
    <property type="match status" value="1"/>
</dbReference>
<evidence type="ECO:0000313" key="6">
    <source>
        <dbReference type="EMBL" id="BCJ67659.1"/>
    </source>
</evidence>
<accession>A0A810N648</accession>
<dbReference type="GO" id="GO:0005524">
    <property type="term" value="F:ATP binding"/>
    <property type="evidence" value="ECO:0007669"/>
    <property type="project" value="UniProtKB-KW"/>
</dbReference>
<evidence type="ECO:0000256" key="2">
    <source>
        <dbReference type="ARBA" id="ARBA00022448"/>
    </source>
</evidence>
<dbReference type="Gene3D" id="3.40.50.300">
    <property type="entry name" value="P-loop containing nucleotide triphosphate hydrolases"/>
    <property type="match status" value="1"/>
</dbReference>
<keyword evidence="4 6" id="KW-0067">ATP-binding</keyword>
<keyword evidence="2" id="KW-0813">Transport</keyword>
<dbReference type="InterPro" id="IPR003593">
    <property type="entry name" value="AAA+_ATPase"/>
</dbReference>
<dbReference type="PANTHER" id="PTHR42734:SF5">
    <property type="entry name" value="IRON TRANSPORT SYSTEM ATP-BINDING PROTEIN HI_0361-RELATED"/>
    <property type="match status" value="1"/>
</dbReference>
<dbReference type="PROSITE" id="PS50893">
    <property type="entry name" value="ABC_TRANSPORTER_2"/>
    <property type="match status" value="1"/>
</dbReference>
<feature type="domain" description="ABC transporter" evidence="5">
    <location>
        <begin position="5"/>
        <end position="236"/>
    </location>
</feature>
<dbReference type="InterPro" id="IPR003439">
    <property type="entry name" value="ABC_transporter-like_ATP-bd"/>
</dbReference>
<dbReference type="CDD" id="cd03235">
    <property type="entry name" value="ABC_Metallic_Cations"/>
    <property type="match status" value="1"/>
</dbReference>
<keyword evidence="7" id="KW-1185">Reference proteome</keyword>
<dbReference type="InterPro" id="IPR050153">
    <property type="entry name" value="Metal_Ion_Import_ABC"/>
</dbReference>
<dbReference type="GO" id="GO:0016887">
    <property type="term" value="F:ATP hydrolysis activity"/>
    <property type="evidence" value="ECO:0007669"/>
    <property type="project" value="InterPro"/>
</dbReference>
<protein>
    <submittedName>
        <fullName evidence="6">Manganese ABC transporter ATP-binding protein</fullName>
    </submittedName>
</protein>
<dbReference type="RefSeq" id="WP_212816964.1">
    <property type="nucleotide sequence ID" value="NZ_AP023359.1"/>
</dbReference>
<keyword evidence="3" id="KW-0547">Nucleotide-binding</keyword>
<comment type="similarity">
    <text evidence="1">Belongs to the ABC transporter superfamily.</text>
</comment>
<gene>
    <name evidence="6" type="ORF">Prubr_46800</name>
</gene>
<evidence type="ECO:0000313" key="7">
    <source>
        <dbReference type="Proteomes" id="UP000680866"/>
    </source>
</evidence>
<dbReference type="InterPro" id="IPR027417">
    <property type="entry name" value="P-loop_NTPase"/>
</dbReference>
<evidence type="ECO:0000256" key="3">
    <source>
        <dbReference type="ARBA" id="ARBA00022741"/>
    </source>
</evidence>
<evidence type="ECO:0000256" key="4">
    <source>
        <dbReference type="ARBA" id="ARBA00022840"/>
    </source>
</evidence>
<dbReference type="AlphaFoldDB" id="A0A810N648"/>
<dbReference type="PANTHER" id="PTHR42734">
    <property type="entry name" value="METAL TRANSPORT SYSTEM ATP-BINDING PROTEIN TM_0124-RELATED"/>
    <property type="match status" value="1"/>
</dbReference>
<sequence>MTAALRVEGLTVRLGERLAVDGVDLTVEAGELVGLIGPNGAGKTTLLRALLGLVPAQRGRVLVAGSPAARVRPLIGYVPQRHEFAWDFPVTVAGAVLTGRTRAIGWLRRPKPVDRAAVAQALDRTGLTDLRDRPVGQLSGGQRQRVLVARALALRPRVLLLDEPFTGVDVPTQELLTGLLARLCAEGVAVLTTTHDLPAAAASCTRLCLLNRRVVAEGPPDALRDPALWLRAFGVTSSDRLLDTLGVRR</sequence>
<dbReference type="Pfam" id="PF00005">
    <property type="entry name" value="ABC_tran"/>
    <property type="match status" value="1"/>
</dbReference>
<dbReference type="InterPro" id="IPR017871">
    <property type="entry name" value="ABC_transporter-like_CS"/>
</dbReference>